<dbReference type="Pfam" id="PF09701">
    <property type="entry name" value="Cas_Cmr5"/>
    <property type="match status" value="1"/>
</dbReference>
<dbReference type="SUPFAM" id="SSF158568">
    <property type="entry name" value="AF1862-like"/>
    <property type="match status" value="1"/>
</dbReference>
<evidence type="ECO:0000256" key="4">
    <source>
        <dbReference type="ARBA" id="ARBA00023118"/>
    </source>
</evidence>
<sequence>MSNRPISTIEGGRASFAFSEVKKFVETHREHAKDYRSYVKKMPAMIQVNGLGQTLAFYYSKKNKKAYYEIYQTITSWLKKEFPQFFTKEQTLVEVVINLDSSDYRMFTIEVMALLNWMRKFVDGMVEVKEGES</sequence>
<dbReference type="RefSeq" id="WP_246045899.1">
    <property type="nucleotide sequence ID" value="NZ_JBHSNQ010000018.1"/>
</dbReference>
<comment type="similarity">
    <text evidence="2">Belongs to the CRISPR system Cmr5 family.</text>
</comment>
<gene>
    <name evidence="6" type="primary">cmr5</name>
    <name evidence="6" type="ORF">ACFPOH_01645</name>
</gene>
<accession>A0ABW0R741</accession>
<dbReference type="EMBL" id="JBHSNQ010000018">
    <property type="protein sequence ID" value="MFC5540499.1"/>
    <property type="molecule type" value="Genomic_DNA"/>
</dbReference>
<keyword evidence="3" id="KW-0963">Cytoplasm</keyword>
<evidence type="ECO:0000256" key="3">
    <source>
        <dbReference type="ARBA" id="ARBA00022490"/>
    </source>
</evidence>
<proteinExistence type="inferred from homology"/>
<comment type="subcellular location">
    <subcellularLocation>
        <location evidence="1">Cytoplasm</location>
    </subcellularLocation>
</comment>
<protein>
    <recommendedName>
        <fullName evidence="5">CRISPR type III-B/RAMP module-associated protein Cmr5</fullName>
    </recommendedName>
</protein>
<evidence type="ECO:0000256" key="1">
    <source>
        <dbReference type="ARBA" id="ARBA00004496"/>
    </source>
</evidence>
<dbReference type="InterPro" id="IPR010160">
    <property type="entry name" value="CRISPR-assoc_prot_Cmr5"/>
</dbReference>
<organism evidence="6 7">
    <name type="scientific">Ureibacillus suwonensis</name>
    <dbReference type="NCBI Taxonomy" id="313007"/>
    <lineage>
        <taxon>Bacteria</taxon>
        <taxon>Bacillati</taxon>
        <taxon>Bacillota</taxon>
        <taxon>Bacilli</taxon>
        <taxon>Bacillales</taxon>
        <taxon>Caryophanaceae</taxon>
        <taxon>Ureibacillus</taxon>
    </lineage>
</organism>
<dbReference type="NCBIfam" id="TIGR01881">
    <property type="entry name" value="cas_Cmr5"/>
    <property type="match status" value="1"/>
</dbReference>
<evidence type="ECO:0000256" key="5">
    <source>
        <dbReference type="ARBA" id="ARBA00030001"/>
    </source>
</evidence>
<evidence type="ECO:0000256" key="2">
    <source>
        <dbReference type="ARBA" id="ARBA00006161"/>
    </source>
</evidence>
<dbReference type="InterPro" id="IPR023101">
    <property type="entry name" value="AF1862-like_dom_sf"/>
</dbReference>
<dbReference type="Gene3D" id="1.10.520.30">
    <property type="entry name" value="AF1862-like domain"/>
    <property type="match status" value="1"/>
</dbReference>
<comment type="caution">
    <text evidence="6">The sequence shown here is derived from an EMBL/GenBank/DDBJ whole genome shotgun (WGS) entry which is preliminary data.</text>
</comment>
<keyword evidence="7" id="KW-1185">Reference proteome</keyword>
<name>A0ABW0R741_9BACL</name>
<reference evidence="7" key="1">
    <citation type="journal article" date="2019" name="Int. J. Syst. Evol. Microbiol.">
        <title>The Global Catalogue of Microorganisms (GCM) 10K type strain sequencing project: providing services to taxonomists for standard genome sequencing and annotation.</title>
        <authorList>
            <consortium name="The Broad Institute Genomics Platform"/>
            <consortium name="The Broad Institute Genome Sequencing Center for Infectious Disease"/>
            <person name="Wu L."/>
            <person name="Ma J."/>
        </authorList>
    </citation>
    <scope>NUCLEOTIDE SEQUENCE [LARGE SCALE GENOMIC DNA]</scope>
    <source>
        <strain evidence="7">CCUG 56331</strain>
    </source>
</reference>
<dbReference type="Proteomes" id="UP001595978">
    <property type="component" value="Unassembled WGS sequence"/>
</dbReference>
<evidence type="ECO:0000313" key="6">
    <source>
        <dbReference type="EMBL" id="MFC5540499.1"/>
    </source>
</evidence>
<keyword evidence="4" id="KW-0051">Antiviral defense</keyword>
<evidence type="ECO:0000313" key="7">
    <source>
        <dbReference type="Proteomes" id="UP001595978"/>
    </source>
</evidence>
<dbReference type="CDD" id="cd09749">
    <property type="entry name" value="Cmr5_III-B"/>
    <property type="match status" value="1"/>
</dbReference>